<feature type="region of interest" description="Disordered" evidence="4">
    <location>
        <begin position="151"/>
        <end position="198"/>
    </location>
</feature>
<feature type="domain" description="Novel STAND NTPase 1" evidence="5">
    <location>
        <begin position="239"/>
        <end position="659"/>
    </location>
</feature>
<dbReference type="InterPro" id="IPR020472">
    <property type="entry name" value="WD40_PAC1"/>
</dbReference>
<feature type="repeat" description="WD" evidence="3">
    <location>
        <begin position="1070"/>
        <end position="1103"/>
    </location>
</feature>
<feature type="compositionally biased region" description="Basic and acidic residues" evidence="4">
    <location>
        <begin position="163"/>
        <end position="181"/>
    </location>
</feature>
<feature type="region of interest" description="Disordered" evidence="4">
    <location>
        <begin position="1193"/>
        <end position="1215"/>
    </location>
</feature>
<dbReference type="Gene3D" id="2.130.10.10">
    <property type="entry name" value="YVTN repeat-like/Quinoprotein amine dehydrogenase"/>
    <property type="match status" value="3"/>
</dbReference>
<dbReference type="InterPro" id="IPR001680">
    <property type="entry name" value="WD40_rpt"/>
</dbReference>
<feature type="repeat" description="WD" evidence="3">
    <location>
        <begin position="794"/>
        <end position="835"/>
    </location>
</feature>
<evidence type="ECO:0000313" key="6">
    <source>
        <dbReference type="EMBL" id="ACN80685.1"/>
    </source>
</evidence>
<dbReference type="InterPro" id="IPR019775">
    <property type="entry name" value="WD40_repeat_CS"/>
</dbReference>
<accession>C0JS02</accession>
<dbReference type="SUPFAM" id="SSF50998">
    <property type="entry name" value="Quinoprotein alcohol dehydrogenase-like"/>
    <property type="match status" value="2"/>
</dbReference>
<feature type="repeat" description="WD" evidence="3">
    <location>
        <begin position="1032"/>
        <end position="1058"/>
    </location>
</feature>
<protein>
    <submittedName>
        <fullName evidence="6">Tsr5</fullName>
    </submittedName>
</protein>
<feature type="repeat" description="WD" evidence="3">
    <location>
        <begin position="1117"/>
        <end position="1143"/>
    </location>
</feature>
<reference evidence="6" key="1">
    <citation type="journal article" date="2009" name="Chem. Biol.">
        <title>Thiopeptide biosynthesis featuring ribosomally synthesized precursor peptides and conserved posttranslational modifications.</title>
        <authorList>
            <person name="Liao R."/>
            <person name="Duan L."/>
            <person name="Lei C."/>
            <person name="Pan H."/>
            <person name="Ding Y."/>
            <person name="Zhang Q."/>
            <person name="Chen D."/>
            <person name="Shen B."/>
            <person name="Yu Y."/>
            <person name="Liu W."/>
        </authorList>
    </citation>
    <scope>NUCLEOTIDE SEQUENCE</scope>
    <source>
        <strain evidence="6">ATCC 31255</strain>
    </source>
</reference>
<dbReference type="PROSITE" id="PS00678">
    <property type="entry name" value="WD_REPEATS_1"/>
    <property type="match status" value="1"/>
</dbReference>
<sequence length="1447" mass="154719">MNGAFRRPPERRANEQDGSRAQRVWQESAGLWNRPSLRGPRRVRPLITALDWQVRFSSGGTAVPPMPFPPAKPFPGRPFPWRPFPWRAVFPARVSRQPQPFPARPPHVTRAPSRFLRSPFPLVPRLSLRFRLPRPSGAPLAWRHVMCTAGSESRGGRAVSTPDEERRPGRPRERPGDRPDEGPTDPLSDIPGPASSHAFASGRDMYVAEQGDVHLHIDYTETADGREHHTVGPVTDDCPYPGLSAFTADQADRFFGRRRLLTELGERLADCHAGRTPLVVVAPSGAGKTSLLQAGLWQDLDQARVPVPGSRHWPRLLLTPTARPLAELTARLARLADEEPDRMAHWWTADRTRFARRLREAVPARTLVVVDQAEELFTLCADPAERQGFTELLAWLADPGAGSGDAPLAVVVLALRADFYARCAELPWLRTAVQNGQLLLPALTRAELADAIRRPARAAGLRLEPGLVELLLADFSATEPAAGPEGRGAGSGGDRSGDHPETGALPLLAHALRATWQNRQGRLLTVDGYTGTGGVAHAVGNTAERVFDRLDAAERRIARRLFLGLVTVGEDTADSRRRVRREQLLDAIPDRARAEAVLAAFTTKRLLVQDRDTVAITHEALLTAWPRLRGWIDDDRPRNLILQDLDAAARAWAAAGHEHDALYRGAPLARALDAAPPPDDPDEDDPLRRAFLDTSVRRAKRAVRIRHRLTAVLVVLVVVAAAASFAALRQSGSARAEQRQALAARIVSQAAGVRATDPALAAQLDLVAHRLAPRPETTLNVLADGNSILPRTRAAHRQNMVHETVYRPDGRVLASTGEDGKLRLWDASDPARLRPLGAPVADSALSTNMVFSPNGRLLASGRSFNTPARLWDVTDPAKPVVLPLPSAVATSYVVAFGPDGRTLAGVGPDRRMVLVDLGTPAAGPDGPARPAPPRRLAGAYGFPESLRFGADGRTLTGAWRNGPVRVWDLAHPDRAPVEPVPPLPSASGYRIAYSPDGRTLAMGNDARVWLWDLADPARPVRLRFYLPAAGDVLSLAFSADGQTLAVSDRGRTVRLWNVTDPAQSPAGTAVPAPPSNVRGLAFSPDGRTLVGGTQAGQLQLWSLPGRVLPAAAYGALSLAFAPDGRTLATGGSDGTVRLWNLASPAGAPRPLGTLNTGTTKQVTVLGFGRDGRTLATGGDGPLVLWDLADPARPRELSRTPGASQGSGDDARLSGDGRTLVFEDGATVRVWGLTPPDRPAATGSLPGKEDGIEGLTVSADGRMIGVGRHGGSAELWDRAASHRTATLPGPSKQDKLQALALSGDGRTLARADQDGELTLWDLADPARPVARGSSDPRGTTTALAATARGDLVAVGSGEGGIRFTGADRASFLSRAIAGSAQKMVALAFAPDGRTLASTAEDQPVRIWTTDPEAAARTVCAATGNVLTPALWAQYVPGQDYDPPCRDAP</sequence>
<dbReference type="EMBL" id="FJ436358">
    <property type="protein sequence ID" value="ACN80685.1"/>
    <property type="molecule type" value="Genomic_DNA"/>
</dbReference>
<dbReference type="PANTHER" id="PTHR19879:SF9">
    <property type="entry name" value="TRANSCRIPTION INITIATION FACTOR TFIID SUBUNIT 5"/>
    <property type="match status" value="1"/>
</dbReference>
<dbReference type="InterPro" id="IPR049052">
    <property type="entry name" value="nSTAND1"/>
</dbReference>
<gene>
    <name evidence="6" type="primary">tsr5</name>
</gene>
<feature type="region of interest" description="Disordered" evidence="4">
    <location>
        <begin position="1"/>
        <end position="27"/>
    </location>
</feature>
<feature type="region of interest" description="Disordered" evidence="4">
    <location>
        <begin position="480"/>
        <end position="503"/>
    </location>
</feature>
<dbReference type="SUPFAM" id="SSF52540">
    <property type="entry name" value="P-loop containing nucleoside triphosphate hydrolases"/>
    <property type="match status" value="1"/>
</dbReference>
<dbReference type="PROSITE" id="PS50082">
    <property type="entry name" value="WD_REPEATS_2"/>
    <property type="match status" value="5"/>
</dbReference>
<dbReference type="InterPro" id="IPR015943">
    <property type="entry name" value="WD40/YVTN_repeat-like_dom_sf"/>
</dbReference>
<keyword evidence="2" id="KW-0677">Repeat</keyword>
<evidence type="ECO:0000259" key="5">
    <source>
        <dbReference type="Pfam" id="PF20703"/>
    </source>
</evidence>
<feature type="region of interest" description="Disordered" evidence="4">
    <location>
        <begin position="1231"/>
        <end position="1251"/>
    </location>
</feature>
<dbReference type="PROSITE" id="PS50294">
    <property type="entry name" value="WD_REPEATS_REGION"/>
    <property type="match status" value="3"/>
</dbReference>
<evidence type="ECO:0000256" key="4">
    <source>
        <dbReference type="SAM" id="MobiDB-lite"/>
    </source>
</evidence>
<feature type="compositionally biased region" description="Gly residues" evidence="4">
    <location>
        <begin position="485"/>
        <end position="494"/>
    </location>
</feature>
<dbReference type="Pfam" id="PF20703">
    <property type="entry name" value="nSTAND1"/>
    <property type="match status" value="1"/>
</dbReference>
<feature type="repeat" description="WD" evidence="3">
    <location>
        <begin position="1375"/>
        <end position="1416"/>
    </location>
</feature>
<feature type="compositionally biased region" description="Basic and acidic residues" evidence="4">
    <location>
        <begin position="7"/>
        <end position="20"/>
    </location>
</feature>
<keyword evidence="1 3" id="KW-0853">WD repeat</keyword>
<evidence type="ECO:0000256" key="1">
    <source>
        <dbReference type="ARBA" id="ARBA00022574"/>
    </source>
</evidence>
<dbReference type="Gene3D" id="3.40.50.300">
    <property type="entry name" value="P-loop containing nucleotide triphosphate hydrolases"/>
    <property type="match status" value="1"/>
</dbReference>
<proteinExistence type="predicted"/>
<dbReference type="InterPro" id="IPR027417">
    <property type="entry name" value="P-loop_NTPase"/>
</dbReference>
<evidence type="ECO:0000256" key="2">
    <source>
        <dbReference type="ARBA" id="ARBA00022737"/>
    </source>
</evidence>
<dbReference type="SMART" id="SM00320">
    <property type="entry name" value="WD40"/>
    <property type="match status" value="13"/>
</dbReference>
<dbReference type="Pfam" id="PF00400">
    <property type="entry name" value="WD40"/>
    <property type="match status" value="4"/>
</dbReference>
<dbReference type="InterPro" id="IPR011047">
    <property type="entry name" value="Quinoprotein_ADH-like_sf"/>
</dbReference>
<name>C0JS02_STRLU</name>
<dbReference type="PANTHER" id="PTHR19879">
    <property type="entry name" value="TRANSCRIPTION INITIATION FACTOR TFIID"/>
    <property type="match status" value="1"/>
</dbReference>
<evidence type="ECO:0000256" key="3">
    <source>
        <dbReference type="PROSITE-ProRule" id="PRU00221"/>
    </source>
</evidence>
<dbReference type="PRINTS" id="PR00320">
    <property type="entry name" value="GPROTEINBRPT"/>
</dbReference>
<organism evidence="6">
    <name type="scientific">Streptomyces laurentii</name>
    <dbReference type="NCBI Taxonomy" id="39478"/>
    <lineage>
        <taxon>Bacteria</taxon>
        <taxon>Bacillati</taxon>
        <taxon>Actinomycetota</taxon>
        <taxon>Actinomycetes</taxon>
        <taxon>Kitasatosporales</taxon>
        <taxon>Streptomycetaceae</taxon>
        <taxon>Streptomyces</taxon>
    </lineage>
</organism>